<sequence length="349" mass="36977">MTAAAGRIDVHQHIVPSFYRDRLIGSGIAEAGGRALPGWSPEAALELMDLLGTDTAIVSVSTPSTAFLTEPKEAADLARRLNDFSASLVAEHPGRFGYFATLPMPDITASAAEARRALDELGADGVTLLANNQGVYLGADGQDALWQTLNDRGAVVFVHPADLPAPAVENIPPFAADFLLDTTRAAYLLVRNGVVRRHPRIRFVLSHAGGFVPYASHRMATAIAADTGRSPLDVLDDFRGFYYDTALSSSPAALPTLLAFARPGHVLFGSDWPFAPAIAGQYFANGLDSGVDPGVLRAVNRTNAEALFPRLAGTAGAPIAARPAPMRLRQSAQRAVARLLFKLFQPGTG</sequence>
<dbReference type="GO" id="GO:0016787">
    <property type="term" value="F:hydrolase activity"/>
    <property type="evidence" value="ECO:0007669"/>
    <property type="project" value="UniProtKB-KW"/>
</dbReference>
<dbReference type="SUPFAM" id="SSF51556">
    <property type="entry name" value="Metallo-dependent hydrolases"/>
    <property type="match status" value="1"/>
</dbReference>
<dbReference type="InterPro" id="IPR032465">
    <property type="entry name" value="ACMSD"/>
</dbReference>
<dbReference type="GO" id="GO:0019748">
    <property type="term" value="P:secondary metabolic process"/>
    <property type="evidence" value="ECO:0007669"/>
    <property type="project" value="TreeGrafter"/>
</dbReference>
<dbReference type="KEGG" id="slf:JEQ17_44000"/>
<proteinExistence type="predicted"/>
<dbReference type="EMBL" id="CP066831">
    <property type="protein sequence ID" value="QQM45697.1"/>
    <property type="molecule type" value="Genomic_DNA"/>
</dbReference>
<protein>
    <submittedName>
        <fullName evidence="3">Amidohydrolase</fullName>
    </submittedName>
</protein>
<organism evidence="3 4">
    <name type="scientific">Streptomyces liliifuscus</name>
    <dbReference type="NCBI Taxonomy" id="2797636"/>
    <lineage>
        <taxon>Bacteria</taxon>
        <taxon>Bacillati</taxon>
        <taxon>Actinomycetota</taxon>
        <taxon>Actinomycetes</taxon>
        <taxon>Kitasatosporales</taxon>
        <taxon>Streptomycetaceae</taxon>
        <taxon>Streptomyces</taxon>
    </lineage>
</organism>
<dbReference type="CDD" id="cd01292">
    <property type="entry name" value="metallo-dependent_hydrolases"/>
    <property type="match status" value="1"/>
</dbReference>
<evidence type="ECO:0000256" key="1">
    <source>
        <dbReference type="ARBA" id="ARBA00023239"/>
    </source>
</evidence>
<evidence type="ECO:0000259" key="2">
    <source>
        <dbReference type="Pfam" id="PF04909"/>
    </source>
</evidence>
<accession>A0A7T7L3D3</accession>
<feature type="domain" description="Amidohydrolase-related" evidence="2">
    <location>
        <begin position="8"/>
        <end position="309"/>
    </location>
</feature>
<keyword evidence="3" id="KW-0378">Hydrolase</keyword>
<evidence type="ECO:0000313" key="4">
    <source>
        <dbReference type="Proteomes" id="UP000595636"/>
    </source>
</evidence>
<dbReference type="InterPro" id="IPR006680">
    <property type="entry name" value="Amidohydro-rel"/>
</dbReference>
<dbReference type="AlphaFoldDB" id="A0A7T7L3D3"/>
<keyword evidence="4" id="KW-1185">Reference proteome</keyword>
<keyword evidence="1" id="KW-0456">Lyase</keyword>
<dbReference type="Pfam" id="PF04909">
    <property type="entry name" value="Amidohydro_2"/>
    <property type="match status" value="1"/>
</dbReference>
<evidence type="ECO:0000313" key="3">
    <source>
        <dbReference type="EMBL" id="QQM45697.1"/>
    </source>
</evidence>
<dbReference type="PANTHER" id="PTHR21240:SF28">
    <property type="entry name" value="ISO-OROTATE DECARBOXYLASE (EUROFUNG)"/>
    <property type="match status" value="1"/>
</dbReference>
<dbReference type="GO" id="GO:0016831">
    <property type="term" value="F:carboxy-lyase activity"/>
    <property type="evidence" value="ECO:0007669"/>
    <property type="project" value="InterPro"/>
</dbReference>
<name>A0A7T7L3D3_9ACTN</name>
<dbReference type="Proteomes" id="UP000595636">
    <property type="component" value="Chromosome"/>
</dbReference>
<dbReference type="Gene3D" id="3.20.20.140">
    <property type="entry name" value="Metal-dependent hydrolases"/>
    <property type="match status" value="1"/>
</dbReference>
<dbReference type="InterPro" id="IPR032466">
    <property type="entry name" value="Metal_Hydrolase"/>
</dbReference>
<dbReference type="GO" id="GO:0005737">
    <property type="term" value="C:cytoplasm"/>
    <property type="evidence" value="ECO:0007669"/>
    <property type="project" value="TreeGrafter"/>
</dbReference>
<dbReference type="PANTHER" id="PTHR21240">
    <property type="entry name" value="2-AMINO-3-CARBOXYLMUCONATE-6-SEMIALDEHYDE DECARBOXYLASE"/>
    <property type="match status" value="1"/>
</dbReference>
<dbReference type="RefSeq" id="WP_200400502.1">
    <property type="nucleotide sequence ID" value="NZ_CP066831.1"/>
</dbReference>
<reference evidence="3 4" key="1">
    <citation type="submission" date="2020-12" db="EMBL/GenBank/DDBJ databases">
        <title>A novel species.</title>
        <authorList>
            <person name="Li K."/>
        </authorList>
    </citation>
    <scope>NUCLEOTIDE SEQUENCE [LARGE SCALE GENOMIC DNA]</scope>
    <source>
        <strain evidence="3 4">ZYC-3</strain>
    </source>
</reference>
<gene>
    <name evidence="3" type="ORF">JEQ17_44000</name>
</gene>